<sequence length="588" mass="66492">MNKVVSFILLNLVLFSANCLSQGITNEEKERIIADLDSSDYMTRYWAIDAIGRYEIIEAVPKLESIFWQQEPQLQSYILKRLLSLNSTNTYSIAKAFLDSIPNYNYEKTMITPLDLQVIATYLLFNYADYSTVDYVFQIIERDKPKNQIDPLAKSLLPKIIENLPIYAEQAKQELIYLVNNQNTRYSDRTLSLLYLSNIYGQEILPLIETSFTSDQDPIVRSSALELLFENNDPGLNQLIKDRLLTDPEPTLRYKFATTLLDSFGTPSDYRAVLEYHAEETNEVNKTLLYYDLNTFKPPKLDTLISITTVLDTLFSYSNQCFYYAWLGDLTFSNELKSILTTAKANLQNGDSLACAVQVKAFQDLVDNVYKDSLNTDPRFVTIEGWKFLYWNAQYILDRLPEIPITLPPDIQVINPAMSLVNPGAFTMAVKGTGFTTNSVVYFNGNARATTFVSDSVLNTQILSTDVSVAGNFPVWVSDGATNSDTLIYKVVSTLPQPVRPVLECVKNNGDGTYTAFFGYKNDNNVSVYIPVGNKNKFTPTPQDRGQPRVFEPGRHYKVFTVNFNGSNLVWTLNGRTSTASSNSEPCN</sequence>
<organism evidence="2">
    <name type="scientific">Ignavibacterium album</name>
    <dbReference type="NCBI Taxonomy" id="591197"/>
    <lineage>
        <taxon>Bacteria</taxon>
        <taxon>Pseudomonadati</taxon>
        <taxon>Ignavibacteriota</taxon>
        <taxon>Ignavibacteria</taxon>
        <taxon>Ignavibacteriales</taxon>
        <taxon>Ignavibacteriaceae</taxon>
        <taxon>Ignavibacterium</taxon>
    </lineage>
</organism>
<dbReference type="InterPro" id="IPR011989">
    <property type="entry name" value="ARM-like"/>
</dbReference>
<feature type="chain" id="PRO_5032414537" description="IPT/TIG domain-containing protein" evidence="1">
    <location>
        <begin position="22"/>
        <end position="588"/>
    </location>
</feature>
<dbReference type="InterPro" id="IPR014756">
    <property type="entry name" value="Ig_E-set"/>
</dbReference>
<feature type="signal peptide" evidence="1">
    <location>
        <begin position="1"/>
        <end position="21"/>
    </location>
</feature>
<protein>
    <recommendedName>
        <fullName evidence="3">IPT/TIG domain-containing protein</fullName>
    </recommendedName>
</protein>
<evidence type="ECO:0008006" key="3">
    <source>
        <dbReference type="Google" id="ProtNLM"/>
    </source>
</evidence>
<keyword evidence="1" id="KW-0732">Signal</keyword>
<dbReference type="Gene3D" id="1.25.10.10">
    <property type="entry name" value="Leucine-rich Repeat Variant"/>
    <property type="match status" value="1"/>
</dbReference>
<dbReference type="EMBL" id="DSVI01000010">
    <property type="protein sequence ID" value="HGT48039.1"/>
    <property type="molecule type" value="Genomic_DNA"/>
</dbReference>
<dbReference type="SUPFAM" id="SSF81296">
    <property type="entry name" value="E set domains"/>
    <property type="match status" value="1"/>
</dbReference>
<evidence type="ECO:0000256" key="1">
    <source>
        <dbReference type="SAM" id="SignalP"/>
    </source>
</evidence>
<dbReference type="AlphaFoldDB" id="A0A832G1G7"/>
<accession>A0A832G1G7</accession>
<name>A0A832G1G7_9BACT</name>
<dbReference type="SUPFAM" id="SSF48371">
    <property type="entry name" value="ARM repeat"/>
    <property type="match status" value="1"/>
</dbReference>
<proteinExistence type="predicted"/>
<gene>
    <name evidence="2" type="ORF">ENS56_08390</name>
</gene>
<comment type="caution">
    <text evidence="2">The sequence shown here is derived from an EMBL/GenBank/DDBJ whole genome shotgun (WGS) entry which is preliminary data.</text>
</comment>
<reference evidence="2" key="1">
    <citation type="journal article" date="2020" name="mSystems">
        <title>Genome- and Community-Level Interaction Insights into Carbon Utilization and Element Cycling Functions of Hydrothermarchaeota in Hydrothermal Sediment.</title>
        <authorList>
            <person name="Zhou Z."/>
            <person name="Liu Y."/>
            <person name="Xu W."/>
            <person name="Pan J."/>
            <person name="Luo Z.H."/>
            <person name="Li M."/>
        </authorList>
    </citation>
    <scope>NUCLEOTIDE SEQUENCE [LARGE SCALE GENOMIC DNA]</scope>
    <source>
        <strain evidence="2">SpSt-500</strain>
    </source>
</reference>
<dbReference type="InterPro" id="IPR016024">
    <property type="entry name" value="ARM-type_fold"/>
</dbReference>
<evidence type="ECO:0000313" key="2">
    <source>
        <dbReference type="EMBL" id="HGT48039.1"/>
    </source>
</evidence>